<dbReference type="Proteomes" id="UP001162480">
    <property type="component" value="Chromosome 8"/>
</dbReference>
<evidence type="ECO:0000313" key="1">
    <source>
        <dbReference type="EMBL" id="CAI9726619.1"/>
    </source>
</evidence>
<proteinExistence type="predicted"/>
<gene>
    <name evidence="1" type="ORF">OCTVUL_1B008794</name>
</gene>
<accession>A0AA36F6Y6</accession>
<protein>
    <submittedName>
        <fullName evidence="1">Uncharacterized protein</fullName>
    </submittedName>
</protein>
<organism evidence="1 2">
    <name type="scientific">Octopus vulgaris</name>
    <name type="common">Common octopus</name>
    <dbReference type="NCBI Taxonomy" id="6645"/>
    <lineage>
        <taxon>Eukaryota</taxon>
        <taxon>Metazoa</taxon>
        <taxon>Spiralia</taxon>
        <taxon>Lophotrochozoa</taxon>
        <taxon>Mollusca</taxon>
        <taxon>Cephalopoda</taxon>
        <taxon>Coleoidea</taxon>
        <taxon>Octopodiformes</taxon>
        <taxon>Octopoda</taxon>
        <taxon>Incirrata</taxon>
        <taxon>Octopodidae</taxon>
        <taxon>Octopus</taxon>
    </lineage>
</organism>
<evidence type="ECO:0000313" key="2">
    <source>
        <dbReference type="Proteomes" id="UP001162480"/>
    </source>
</evidence>
<dbReference type="AlphaFoldDB" id="A0AA36F6Y6"/>
<reference evidence="1" key="1">
    <citation type="submission" date="2023-08" db="EMBL/GenBank/DDBJ databases">
        <authorList>
            <person name="Alioto T."/>
            <person name="Alioto T."/>
            <person name="Gomez Garrido J."/>
        </authorList>
    </citation>
    <scope>NUCLEOTIDE SEQUENCE</scope>
</reference>
<keyword evidence="2" id="KW-1185">Reference proteome</keyword>
<sequence length="80" mass="9236">MTLRRKILKRKLRFFGHFMRRDGLGRTIITGKLLLFVFTSLETRIGKILSAFKSPIFLGIKFKSMLSVDLTTSLKPYPTS</sequence>
<name>A0AA36F6Y6_OCTVU</name>
<dbReference type="EMBL" id="OX597821">
    <property type="protein sequence ID" value="CAI9726619.1"/>
    <property type="molecule type" value="Genomic_DNA"/>
</dbReference>